<reference evidence="2 3" key="1">
    <citation type="submission" date="2017-02" db="EMBL/GenBank/DDBJ databases">
        <authorList>
            <person name="Peterson S.W."/>
        </authorList>
    </citation>
    <scope>NUCLEOTIDE SEQUENCE [LARGE SCALE GENOMIC DNA]</scope>
    <source>
        <strain evidence="2 3">ATCC 49788</strain>
    </source>
</reference>
<dbReference type="GO" id="GO:0000428">
    <property type="term" value="C:DNA-directed RNA polymerase complex"/>
    <property type="evidence" value="ECO:0007669"/>
    <property type="project" value="UniProtKB-KW"/>
</dbReference>
<evidence type="ECO:0000313" key="2">
    <source>
        <dbReference type="EMBL" id="SKA72617.1"/>
    </source>
</evidence>
<dbReference type="STRING" id="92487.SAMN02745130_01142"/>
<dbReference type="Gene3D" id="2.20.28.30">
    <property type="entry name" value="RNA polymerase ii, chain L"/>
    <property type="match status" value="1"/>
</dbReference>
<accession>A0A1T4W5Z8</accession>
<gene>
    <name evidence="2" type="ORF">SAMN02745130_01142</name>
</gene>
<proteinExistence type="predicted"/>
<dbReference type="PANTHER" id="PTHR37826:SF3">
    <property type="entry name" value="J DOMAIN-CONTAINING PROTEIN"/>
    <property type="match status" value="1"/>
</dbReference>
<dbReference type="PANTHER" id="PTHR37826">
    <property type="entry name" value="FLOTILLIN BAND_7_5 DOMAIN PROTEIN"/>
    <property type="match status" value="1"/>
</dbReference>
<keyword evidence="2" id="KW-0804">Transcription</keyword>
<keyword evidence="1" id="KW-0472">Membrane</keyword>
<dbReference type="OrthoDB" id="3182597at2"/>
<protein>
    <submittedName>
        <fullName evidence="2">DNA-directed RNA polymerase, subunit M/Transcription elongation factor TFIIS</fullName>
    </submittedName>
</protein>
<keyword evidence="2" id="KW-0251">Elongation factor</keyword>
<dbReference type="Proteomes" id="UP000190460">
    <property type="component" value="Unassembled WGS sequence"/>
</dbReference>
<evidence type="ECO:0000313" key="3">
    <source>
        <dbReference type="Proteomes" id="UP000190460"/>
    </source>
</evidence>
<feature type="transmembrane region" description="Helical" evidence="1">
    <location>
        <begin position="352"/>
        <end position="373"/>
    </location>
</feature>
<dbReference type="RefSeq" id="WP_078921616.1">
    <property type="nucleotide sequence ID" value="NZ_FUYB01000003.1"/>
</dbReference>
<keyword evidence="1" id="KW-0812">Transmembrane</keyword>
<keyword evidence="3" id="KW-1185">Reference proteome</keyword>
<organism evidence="2 3">
    <name type="scientific">Thiothrix eikelboomii</name>
    <dbReference type="NCBI Taxonomy" id="92487"/>
    <lineage>
        <taxon>Bacteria</taxon>
        <taxon>Pseudomonadati</taxon>
        <taxon>Pseudomonadota</taxon>
        <taxon>Gammaproteobacteria</taxon>
        <taxon>Thiotrichales</taxon>
        <taxon>Thiotrichaceae</taxon>
        <taxon>Thiothrix</taxon>
    </lineage>
</organism>
<keyword evidence="1" id="KW-1133">Transmembrane helix</keyword>
<name>A0A1T4W5Z8_9GAMM</name>
<dbReference type="AlphaFoldDB" id="A0A1T4W5Z8"/>
<evidence type="ECO:0000256" key="1">
    <source>
        <dbReference type="SAM" id="Phobius"/>
    </source>
</evidence>
<dbReference type="EMBL" id="FUYB01000003">
    <property type="protein sequence ID" value="SKA72617.1"/>
    <property type="molecule type" value="Genomic_DNA"/>
</dbReference>
<keyword evidence="2" id="KW-0648">Protein biosynthesis</keyword>
<keyword evidence="2" id="KW-0240">DNA-directed RNA polymerase</keyword>
<dbReference type="GO" id="GO:0003746">
    <property type="term" value="F:translation elongation factor activity"/>
    <property type="evidence" value="ECO:0007669"/>
    <property type="project" value="UniProtKB-KW"/>
</dbReference>
<sequence length="410" mass="46534">MTATTQRAAPNSAQAPQQHFPCEECGADLVYQPGIRILRCTYCGHENPIVDVPIKIKEYSFSVALEALEQSEKRPLDHTPVIKCPNCAASFELKQNQHSGDCPFCGTPVVTGTEQTRLFQPKSLLPFNITEQQARAAFEKWIGQLWFAPSALKNKAKRDERLLGIYVPYWTYDSHTDSHYQGQRGTVYYEQQVVTEVVNGQTRQRVVNVPKIRWTPVSGTVRQFFDDVLVGATRSLPRKILDNIQPWDLDQLVNYNQAYLSGFQSEIYQVDLDEGFNQARELMDQAIRQAVRQDIGGDQQQITALDTRYSDTTFKHILLPVWSAAFRYQGKTYRFVINGRNGRTQGERPYSIVKIVALSLSMVVLMLGLGYYLETSGVLEQVLQQGGGGGLQYEYYPSTPSYPSYPNYPR</sequence>